<reference evidence="1" key="1">
    <citation type="journal article" date="2019" name="Environ. Microbiol.">
        <title>Fungal ecological strategies reflected in gene transcription - a case study of two litter decomposers.</title>
        <authorList>
            <person name="Barbi F."/>
            <person name="Kohler A."/>
            <person name="Barry K."/>
            <person name="Baskaran P."/>
            <person name="Daum C."/>
            <person name="Fauchery L."/>
            <person name="Ihrmark K."/>
            <person name="Kuo A."/>
            <person name="LaButti K."/>
            <person name="Lipzen A."/>
            <person name="Morin E."/>
            <person name="Grigoriev I.V."/>
            <person name="Henrissat B."/>
            <person name="Lindahl B."/>
            <person name="Martin F."/>
        </authorList>
    </citation>
    <scope>NUCLEOTIDE SEQUENCE</scope>
    <source>
        <strain evidence="1">JB14</strain>
    </source>
</reference>
<dbReference type="Proteomes" id="UP000799118">
    <property type="component" value="Unassembled WGS sequence"/>
</dbReference>
<keyword evidence="2" id="KW-1185">Reference proteome</keyword>
<sequence>MLLRDAGFTKLEIGFRKAFNRMYDDLALIQSQLNSPYCGMTTIALWRCISDLRSVASDIRKQVEDEDVVGSDLGSRCPSCAHVSELSDKVLELSGDMVSSSQKVEDILGKAMDLDACHRKFLKGSTRLRWCSKTCTDGFDGDSRVNILSLNAYTF</sequence>
<name>A0A6A4HZ04_9AGAR</name>
<proteinExistence type="predicted"/>
<gene>
    <name evidence="1" type="ORF">BT96DRAFT_990304</name>
</gene>
<dbReference type="EMBL" id="ML769425">
    <property type="protein sequence ID" value="KAE9403446.1"/>
    <property type="molecule type" value="Genomic_DNA"/>
</dbReference>
<dbReference type="AlphaFoldDB" id="A0A6A4HZ04"/>
<protein>
    <submittedName>
        <fullName evidence="1">Uncharacterized protein</fullName>
    </submittedName>
</protein>
<organism evidence="1 2">
    <name type="scientific">Gymnopus androsaceus JB14</name>
    <dbReference type="NCBI Taxonomy" id="1447944"/>
    <lineage>
        <taxon>Eukaryota</taxon>
        <taxon>Fungi</taxon>
        <taxon>Dikarya</taxon>
        <taxon>Basidiomycota</taxon>
        <taxon>Agaricomycotina</taxon>
        <taxon>Agaricomycetes</taxon>
        <taxon>Agaricomycetidae</taxon>
        <taxon>Agaricales</taxon>
        <taxon>Marasmiineae</taxon>
        <taxon>Omphalotaceae</taxon>
        <taxon>Gymnopus</taxon>
    </lineage>
</organism>
<evidence type="ECO:0000313" key="2">
    <source>
        <dbReference type="Proteomes" id="UP000799118"/>
    </source>
</evidence>
<evidence type="ECO:0000313" key="1">
    <source>
        <dbReference type="EMBL" id="KAE9403446.1"/>
    </source>
</evidence>
<accession>A0A6A4HZ04</accession>